<name>A0A0E9S187_ANGAN</name>
<organism evidence="1">
    <name type="scientific">Anguilla anguilla</name>
    <name type="common">European freshwater eel</name>
    <name type="synonym">Muraena anguilla</name>
    <dbReference type="NCBI Taxonomy" id="7936"/>
    <lineage>
        <taxon>Eukaryota</taxon>
        <taxon>Metazoa</taxon>
        <taxon>Chordata</taxon>
        <taxon>Craniata</taxon>
        <taxon>Vertebrata</taxon>
        <taxon>Euteleostomi</taxon>
        <taxon>Actinopterygii</taxon>
        <taxon>Neopterygii</taxon>
        <taxon>Teleostei</taxon>
        <taxon>Anguilliformes</taxon>
        <taxon>Anguillidae</taxon>
        <taxon>Anguilla</taxon>
    </lineage>
</organism>
<accession>A0A0E9S187</accession>
<evidence type="ECO:0000313" key="1">
    <source>
        <dbReference type="EMBL" id="JAH35214.1"/>
    </source>
</evidence>
<protein>
    <submittedName>
        <fullName evidence="1">Uncharacterized protein</fullName>
    </submittedName>
</protein>
<dbReference type="AlphaFoldDB" id="A0A0E9S187"/>
<dbReference type="EMBL" id="GBXM01073363">
    <property type="protein sequence ID" value="JAH35214.1"/>
    <property type="molecule type" value="Transcribed_RNA"/>
</dbReference>
<reference evidence="1" key="1">
    <citation type="submission" date="2014-11" db="EMBL/GenBank/DDBJ databases">
        <authorList>
            <person name="Amaro Gonzalez C."/>
        </authorList>
    </citation>
    <scope>NUCLEOTIDE SEQUENCE</scope>
</reference>
<proteinExistence type="predicted"/>
<reference evidence="1" key="2">
    <citation type="journal article" date="2015" name="Fish Shellfish Immunol.">
        <title>Early steps in the European eel (Anguilla anguilla)-Vibrio vulnificus interaction in the gills: Role of the RtxA13 toxin.</title>
        <authorList>
            <person name="Callol A."/>
            <person name="Pajuelo D."/>
            <person name="Ebbesson L."/>
            <person name="Teles M."/>
            <person name="MacKenzie S."/>
            <person name="Amaro C."/>
        </authorList>
    </citation>
    <scope>NUCLEOTIDE SEQUENCE</scope>
</reference>
<sequence length="52" mass="6023">MNKKNELGLIRLSFLLQDRMGEMSAANANRILINRLRPQANHYLRGEKVLKS</sequence>